<dbReference type="RefSeq" id="WP_075798245.1">
    <property type="nucleotide sequence ID" value="NZ_CP015583.1"/>
</dbReference>
<evidence type="ECO:0000256" key="2">
    <source>
        <dbReference type="ARBA" id="ARBA00008954"/>
    </source>
</evidence>
<dbReference type="NCBIfam" id="NF004767">
    <property type="entry name" value="PRK06105.1"/>
    <property type="match status" value="1"/>
</dbReference>
<comment type="similarity">
    <text evidence="2 6">Belongs to the class-III pyridoxal-phosphate-dependent aminotransferase family.</text>
</comment>
<dbReference type="PROSITE" id="PS00600">
    <property type="entry name" value="AA_TRANSFER_CLASS_3"/>
    <property type="match status" value="1"/>
</dbReference>
<name>A0A1L7AF90_9PROT</name>
<proteinExistence type="inferred from homology"/>
<gene>
    <name evidence="7" type="ORF">RGI145_10140</name>
    <name evidence="8" type="ORF">RQ831_05665</name>
</gene>
<dbReference type="PIRSF" id="PIRSF000521">
    <property type="entry name" value="Transaminase_4ab_Lys_Orn"/>
    <property type="match status" value="1"/>
</dbReference>
<evidence type="ECO:0000256" key="1">
    <source>
        <dbReference type="ARBA" id="ARBA00001933"/>
    </source>
</evidence>
<dbReference type="InterPro" id="IPR005814">
    <property type="entry name" value="Aminotrans_3"/>
</dbReference>
<accession>A0A1L7AF90</accession>
<sequence length="464" mass="50809">MPPRANSAAARDAAYVLHPSTELKAQSQNGSLVIDRGEGVRVWDESGKEYMEAVAGLWCASLGFSNERLREAADRQMRKLPYYHGFGAKSHEPMIELAEMLVQRAPVPMGRAFFANSGSEANDTAVKMVWYYNNAIGRPQKKKIISRLRAYHGITVAAASLTGLPTNHKLFDLPLPGFFHVSTPHHYHGAEPGETEEAFASRLVDEVEQLILREGPETVAAMWAEPVMGAGGVVIPPRTYYEKLQAVLKKYDVLFVADEVICGFGRTGSYWGSQTFDLKPDIIVCAKALSSSFLPISGVLVTQQVFDGLAEGSASVGVFGHGYTYSGHPVSAAVAIETLKIYDEMNMVEHAQRVGAHMQAELRRRFADHPLVGEVRGIGMIGAVEIVEDKASHRNFDAGKKLGYRLAALGEKEGVLTRALGNDSIAFSPPIIATEAEVDEMLERFSRALDSFTVELRRENLTVV</sequence>
<evidence type="ECO:0000256" key="6">
    <source>
        <dbReference type="RuleBase" id="RU003560"/>
    </source>
</evidence>
<dbReference type="AlphaFoldDB" id="A0A1L7AF90"/>
<evidence type="ECO:0000313" key="8">
    <source>
        <dbReference type="EMBL" id="MDT8330533.1"/>
    </source>
</evidence>
<dbReference type="InterPro" id="IPR049704">
    <property type="entry name" value="Aminotrans_3_PPA_site"/>
</dbReference>
<dbReference type="InterPro" id="IPR015421">
    <property type="entry name" value="PyrdxlP-dep_Trfase_major"/>
</dbReference>
<dbReference type="GO" id="GO:0004015">
    <property type="term" value="F:adenosylmethionine-8-amino-7-oxononanoate transaminase activity"/>
    <property type="evidence" value="ECO:0007669"/>
    <property type="project" value="TreeGrafter"/>
</dbReference>
<keyword evidence="5 6" id="KW-0663">Pyridoxal phosphate</keyword>
<evidence type="ECO:0000256" key="4">
    <source>
        <dbReference type="ARBA" id="ARBA00022679"/>
    </source>
</evidence>
<dbReference type="KEGG" id="rgi:RGI145_10140"/>
<reference evidence="7 9" key="1">
    <citation type="submission" date="2016-05" db="EMBL/GenBank/DDBJ databases">
        <title>Complete Genome and Methylome Analysis of Psychrotrophic Bacterial Isolates from Antarctic Lake Untersee.</title>
        <authorList>
            <person name="Fomenkov A."/>
            <person name="Akimov V.N."/>
            <person name="Vasilyeva L.V."/>
            <person name="Andersen D."/>
            <person name="Vincze T."/>
            <person name="Roberts R.J."/>
        </authorList>
    </citation>
    <scope>NUCLEOTIDE SEQUENCE [LARGE SCALE GENOMIC DNA]</scope>
    <source>
        <strain evidence="7 9">U14-5</strain>
    </source>
</reference>
<keyword evidence="4 7" id="KW-0808">Transferase</keyword>
<dbReference type="GO" id="GO:0009102">
    <property type="term" value="P:biotin biosynthetic process"/>
    <property type="evidence" value="ECO:0007669"/>
    <property type="project" value="TreeGrafter"/>
</dbReference>
<dbReference type="Pfam" id="PF00202">
    <property type="entry name" value="Aminotran_3"/>
    <property type="match status" value="1"/>
</dbReference>
<evidence type="ECO:0000256" key="5">
    <source>
        <dbReference type="ARBA" id="ARBA00022898"/>
    </source>
</evidence>
<evidence type="ECO:0000256" key="3">
    <source>
        <dbReference type="ARBA" id="ARBA00022576"/>
    </source>
</evidence>
<dbReference type="STRING" id="257708.RGI145_10140"/>
<keyword evidence="3 7" id="KW-0032">Aminotransferase</keyword>
<comment type="cofactor">
    <cofactor evidence="1">
        <name>pyridoxal 5'-phosphate</name>
        <dbReference type="ChEBI" id="CHEBI:597326"/>
    </cofactor>
</comment>
<dbReference type="CDD" id="cd00610">
    <property type="entry name" value="OAT_like"/>
    <property type="match status" value="1"/>
</dbReference>
<dbReference type="PANTHER" id="PTHR42684:SF3">
    <property type="entry name" value="ADENOSYLMETHIONINE-8-AMINO-7-OXONONANOATE AMINOTRANSFERASE"/>
    <property type="match status" value="1"/>
</dbReference>
<dbReference type="SUPFAM" id="SSF53383">
    <property type="entry name" value="PLP-dependent transferases"/>
    <property type="match status" value="1"/>
</dbReference>
<dbReference type="InterPro" id="IPR015424">
    <property type="entry name" value="PyrdxlP-dep_Trfase"/>
</dbReference>
<dbReference type="eggNOG" id="COG0161">
    <property type="taxonomic scope" value="Bacteria"/>
</dbReference>
<dbReference type="Proteomes" id="UP001258945">
    <property type="component" value="Unassembled WGS sequence"/>
</dbReference>
<evidence type="ECO:0000313" key="9">
    <source>
        <dbReference type="Proteomes" id="UP000185494"/>
    </source>
</evidence>
<dbReference type="EMBL" id="CP015583">
    <property type="protein sequence ID" value="APT57401.1"/>
    <property type="molecule type" value="Genomic_DNA"/>
</dbReference>
<organism evidence="7 9">
    <name type="scientific">Roseomonas gilardii</name>
    <dbReference type="NCBI Taxonomy" id="257708"/>
    <lineage>
        <taxon>Bacteria</taxon>
        <taxon>Pseudomonadati</taxon>
        <taxon>Pseudomonadota</taxon>
        <taxon>Alphaproteobacteria</taxon>
        <taxon>Acetobacterales</taxon>
        <taxon>Roseomonadaceae</taxon>
        <taxon>Roseomonas</taxon>
    </lineage>
</organism>
<keyword evidence="10" id="KW-1185">Reference proteome</keyword>
<dbReference type="FunFam" id="3.40.640.10:FF:000014">
    <property type="entry name" value="Adenosylmethionine-8-amino-7-oxononanoate aminotransferase, probable"/>
    <property type="match status" value="1"/>
</dbReference>
<protein>
    <submittedName>
        <fullName evidence="7">Aminotransferase</fullName>
    </submittedName>
</protein>
<dbReference type="Proteomes" id="UP000185494">
    <property type="component" value="Chromosome 1"/>
</dbReference>
<dbReference type="InterPro" id="IPR015422">
    <property type="entry name" value="PyrdxlP-dep_Trfase_small"/>
</dbReference>
<dbReference type="GO" id="GO:0009448">
    <property type="term" value="P:gamma-aminobutyric acid metabolic process"/>
    <property type="evidence" value="ECO:0007669"/>
    <property type="project" value="TreeGrafter"/>
</dbReference>
<evidence type="ECO:0000313" key="10">
    <source>
        <dbReference type="Proteomes" id="UP001258945"/>
    </source>
</evidence>
<dbReference type="Gene3D" id="3.90.1150.10">
    <property type="entry name" value="Aspartate Aminotransferase, domain 1"/>
    <property type="match status" value="1"/>
</dbReference>
<evidence type="ECO:0000313" key="7">
    <source>
        <dbReference type="EMBL" id="APT57401.1"/>
    </source>
</evidence>
<dbReference type="EMBL" id="JAVVDO010000006">
    <property type="protein sequence ID" value="MDT8330533.1"/>
    <property type="molecule type" value="Genomic_DNA"/>
</dbReference>
<reference evidence="8" key="3">
    <citation type="submission" date="2023-09" db="EMBL/GenBank/DDBJ databases">
        <authorList>
            <person name="Schober I."/>
            <person name="Bunk B."/>
        </authorList>
    </citation>
    <scope>NUCLEOTIDE SEQUENCE</scope>
    <source>
        <strain evidence="8">DSM 103800</strain>
    </source>
</reference>
<dbReference type="PANTHER" id="PTHR42684">
    <property type="entry name" value="ADENOSYLMETHIONINE-8-AMINO-7-OXONONANOATE AMINOTRANSFERASE"/>
    <property type="match status" value="1"/>
</dbReference>
<dbReference type="Gene3D" id="3.40.640.10">
    <property type="entry name" value="Type I PLP-dependent aspartate aminotransferase-like (Major domain)"/>
    <property type="match status" value="1"/>
</dbReference>
<dbReference type="GO" id="GO:0030170">
    <property type="term" value="F:pyridoxal phosphate binding"/>
    <property type="evidence" value="ECO:0007669"/>
    <property type="project" value="InterPro"/>
</dbReference>
<reference evidence="8 10" key="2">
    <citation type="journal article" date="2019" name="Microb. Pathog.">
        <title>Comparison of VITEK 2, MALDI-TOF MS, 16S rRNA gene sequencing, and whole-genome sequencing for identification of Roseomonas mucosa.</title>
        <authorList>
            <person name="Rudolph W.W."/>
            <person name="Gunzer F."/>
            <person name="Trauth M."/>
            <person name="Bunk B."/>
            <person name="Bigge R."/>
            <person name="Schrottner P."/>
        </authorList>
    </citation>
    <scope>NUCLEOTIDE SEQUENCE [LARGE SCALE GENOMIC DNA]</scope>
    <source>
        <strain evidence="8 10">DSM 103800</strain>
    </source>
</reference>